<evidence type="ECO:0000313" key="2">
    <source>
        <dbReference type="Proteomes" id="UP001549773"/>
    </source>
</evidence>
<dbReference type="InterPro" id="IPR040837">
    <property type="entry name" value="Bact_RF_family7"/>
</dbReference>
<dbReference type="Proteomes" id="UP001549773">
    <property type="component" value="Unassembled WGS sequence"/>
</dbReference>
<gene>
    <name evidence="1" type="ORF">ABXZ32_13435</name>
</gene>
<keyword evidence="2" id="KW-1185">Reference proteome</keyword>
<accession>A0ABV2U0Y4</accession>
<organism evidence="1 2">
    <name type="scientific">Sediminicola luteus</name>
    <dbReference type="NCBI Taxonomy" id="319238"/>
    <lineage>
        <taxon>Bacteria</taxon>
        <taxon>Pseudomonadati</taxon>
        <taxon>Bacteroidota</taxon>
        <taxon>Flavobacteriia</taxon>
        <taxon>Flavobacteriales</taxon>
        <taxon>Flavobacteriaceae</taxon>
        <taxon>Sediminicola</taxon>
    </lineage>
</organism>
<dbReference type="Pfam" id="PF18849">
    <property type="entry name" value="baeRF_family7"/>
    <property type="match status" value="1"/>
</dbReference>
<proteinExistence type="predicted"/>
<name>A0ABV2U0Y4_9FLAO</name>
<dbReference type="EMBL" id="JBEWYP010000008">
    <property type="protein sequence ID" value="MET7030405.1"/>
    <property type="molecule type" value="Genomic_DNA"/>
</dbReference>
<sequence length="389" mass="44486">MSTQINHPLLYKEFEILSDKRGLHSVSIYLPMDKKGKEQNEHLAQARLKSAIKQVHKTLETYTLSPQEIKEYLLPLESLLTNLELWRNPSDGLAIFLNEDGLQYYTFPISFDTKIHVANHFYLSPLLPLYTDQGLYYLLELSQDYVKLYEASKYGLKDLYIDDFAPDQLEKAVGFDFRPKLVQFRSGQAPHGAGIFHGHGDGKDDEKKELITFFRALDKGVNKVINGQNSPLVLACVDSLFPLYKEANSYKNLYDKHIPGDSQFTDKKELHQASWALIADYFETKRKSKLKQFNELYNTSKTSYVTEDIIPAAVNGKIDTLFLPKDMDVYGTYSKDSEHVNINSTKEPQNVSLSHMAALKTLKQKGNVFLMAPDDMPIKGAPFNALFRY</sequence>
<reference evidence="1 2" key="1">
    <citation type="submission" date="2024-07" db="EMBL/GenBank/DDBJ databases">
        <title>The genome sequence of type strain Sediminicola luteus GDMCC 1.2596T.</title>
        <authorList>
            <person name="Liu Y."/>
        </authorList>
    </citation>
    <scope>NUCLEOTIDE SEQUENCE [LARGE SCALE GENOMIC DNA]</scope>
    <source>
        <strain evidence="1 2">GDMCC 1.2596</strain>
    </source>
</reference>
<evidence type="ECO:0000313" key="1">
    <source>
        <dbReference type="EMBL" id="MET7030405.1"/>
    </source>
</evidence>
<comment type="caution">
    <text evidence="1">The sequence shown here is derived from an EMBL/GenBank/DDBJ whole genome shotgun (WGS) entry which is preliminary data.</text>
</comment>
<dbReference type="RefSeq" id="WP_354619202.1">
    <property type="nucleotide sequence ID" value="NZ_JBEWYP010000008.1"/>
</dbReference>
<protein>
    <submittedName>
        <fullName evidence="1">Uncharacterized protein</fullName>
    </submittedName>
</protein>